<dbReference type="GeneID" id="10549057"/>
<dbReference type="eggNOG" id="arCOG06467">
    <property type="taxonomic scope" value="Archaea"/>
</dbReference>
<organism evidence="2 3">
    <name type="scientific">Thermococcus barophilus (strain DSM 11836 / MP)</name>
    <dbReference type="NCBI Taxonomy" id="391623"/>
    <lineage>
        <taxon>Archaea</taxon>
        <taxon>Methanobacteriati</taxon>
        <taxon>Methanobacteriota</taxon>
        <taxon>Thermococci</taxon>
        <taxon>Thermococcales</taxon>
        <taxon>Thermococcaceae</taxon>
        <taxon>Thermococcus</taxon>
    </lineage>
</organism>
<dbReference type="Pfam" id="PF09823">
    <property type="entry name" value="DUF2357"/>
    <property type="match status" value="1"/>
</dbReference>
<dbReference type="Pfam" id="PF04411">
    <property type="entry name" value="PDDEXK_7"/>
    <property type="match status" value="1"/>
</dbReference>
<reference evidence="2 3" key="1">
    <citation type="journal article" date="2011" name="J. Bacteriol.">
        <title>Complete genome sequence of the hyperthermophilic, piezophilic, heterotrophic, and carboxydotrophic archaeon Thermococcus barophilus MP.</title>
        <authorList>
            <person name="Vannier P."/>
            <person name="Marteinsson V.T."/>
            <person name="Fridjonsson O.H."/>
            <person name="Oger P."/>
            <person name="Jebbar M."/>
        </authorList>
    </citation>
    <scope>NUCLEOTIDE SEQUENCE [LARGE SCALE GENOMIC DNA]</scope>
    <source>
        <strain evidence="3">DSM 11836 / MP</strain>
    </source>
</reference>
<dbReference type="EMBL" id="CP002373">
    <property type="protein sequence ID" value="ADT85206.1"/>
    <property type="molecule type" value="Genomic_DNA"/>
</dbReference>
<evidence type="ECO:0000313" key="2">
    <source>
        <dbReference type="EMBL" id="ADT85206.1"/>
    </source>
</evidence>
<dbReference type="InterPro" id="IPR007505">
    <property type="entry name" value="PDDEXK_7"/>
</dbReference>
<protein>
    <recommendedName>
        <fullName evidence="1">DUF2357 domain-containing protein</fullName>
    </recommendedName>
</protein>
<dbReference type="KEGG" id="tba:TERMP_02233"/>
<name>F0LN67_THEBM</name>
<dbReference type="PATRIC" id="fig|391623.17.peg.2227"/>
<geneLocation type="plasmid" evidence="2 3">
    <name>pTBMP1</name>
</geneLocation>
<keyword evidence="3" id="KW-1185">Reference proteome</keyword>
<keyword evidence="2" id="KW-0614">Plasmid</keyword>
<dbReference type="InterPro" id="IPR018633">
    <property type="entry name" value="DUF2357"/>
</dbReference>
<gene>
    <name evidence="2" type="ordered locus">TERMP_02233</name>
</gene>
<proteinExistence type="predicted"/>
<evidence type="ECO:0000259" key="1">
    <source>
        <dbReference type="Pfam" id="PF09823"/>
    </source>
</evidence>
<dbReference type="AlphaFoldDB" id="F0LN67"/>
<dbReference type="Proteomes" id="UP000007478">
    <property type="component" value="Plasmid pTBMP1"/>
</dbReference>
<sequence>MEKSRNKNFLPEISLDKGGKYQLKAKKKKESIIKDAETLYLFEWQEYMIIGEKEFSVRIGDEKIEAEKINENTYIATFQFKNYIGKTHIEILEGTKPISLEFKNFEVLSEKVGKIYNVSPENTEELIQKHEELYNALLKYISEKSISLPFSVSAPTAFGVEESEEPMSELFVYHFLVNNRERIISAYEEIIRRPHRKLVEREEWLNFWEVSEVDEDTVMSIITHPEYLIKAEPSSIAVAEYLNNHVPTKVAQRIKYESFDTHENRFAKHFLNELITWGEKAIAAILTSSYLTKEQKENATSKLTSILGELEYYATSDIFDDVGEMVIFPYTSQVLLKREGYRDLLQLWREFRSYSPFFDEMQKAIDNKDIAKLYEYWCFFKLVEELGKILGQENLRIIVEPTGELSERGHVYAEFDNGWRLYYNLKKRGYSVSLRPDFLLLKGRNIIGVFDAKFKLDVVDVNEFAEEDREMERAPNFQTWAKLEDIYKMHTYRDALNAKFAVVLYPGDRSLFFDKISKKCIGDLKECKGKFDLRALLDRDNVKLEGIGYLSCKP</sequence>
<evidence type="ECO:0000313" key="3">
    <source>
        <dbReference type="Proteomes" id="UP000007478"/>
    </source>
</evidence>
<feature type="domain" description="DUF2357" evidence="1">
    <location>
        <begin position="77"/>
        <end position="348"/>
    </location>
</feature>
<dbReference type="RefSeq" id="WP_013747428.1">
    <property type="nucleotide sequence ID" value="NC_015471.1"/>
</dbReference>
<dbReference type="HOGENOM" id="CLU_027714_0_0_2"/>
<accession>F0LN67</accession>